<evidence type="ECO:0000256" key="1">
    <source>
        <dbReference type="ARBA" id="ARBA00022598"/>
    </source>
</evidence>
<evidence type="ECO:0000256" key="5">
    <source>
        <dbReference type="HAMAP-Rule" id="MF_01609"/>
    </source>
</evidence>
<comment type="catalytic activity">
    <reaction evidence="4 5">
        <text>L-cysteine + L-glutamate + ATP = gamma-L-glutamyl-L-cysteine + ADP + phosphate + H(+)</text>
        <dbReference type="Rhea" id="RHEA:13285"/>
        <dbReference type="ChEBI" id="CHEBI:15378"/>
        <dbReference type="ChEBI" id="CHEBI:29985"/>
        <dbReference type="ChEBI" id="CHEBI:30616"/>
        <dbReference type="ChEBI" id="CHEBI:35235"/>
        <dbReference type="ChEBI" id="CHEBI:43474"/>
        <dbReference type="ChEBI" id="CHEBI:58173"/>
        <dbReference type="ChEBI" id="CHEBI:456216"/>
        <dbReference type="EC" id="6.3.2.2"/>
    </reaction>
</comment>
<organism evidence="6 7">
    <name type="scientific">Ktedonobacter racemifer DSM 44963</name>
    <dbReference type="NCBI Taxonomy" id="485913"/>
    <lineage>
        <taxon>Bacteria</taxon>
        <taxon>Bacillati</taxon>
        <taxon>Chloroflexota</taxon>
        <taxon>Ktedonobacteria</taxon>
        <taxon>Ktedonobacterales</taxon>
        <taxon>Ktedonobacteraceae</taxon>
        <taxon>Ktedonobacter</taxon>
    </lineage>
</organism>
<evidence type="ECO:0000256" key="3">
    <source>
        <dbReference type="ARBA" id="ARBA00022840"/>
    </source>
</evidence>
<keyword evidence="1 5" id="KW-0436">Ligase</keyword>
<dbReference type="SUPFAM" id="SSF55931">
    <property type="entry name" value="Glutamine synthetase/guanido kinase"/>
    <property type="match status" value="1"/>
</dbReference>
<comment type="function">
    <text evidence="5">ATP-dependent carboxylate-amine ligase which exhibits weak glutamate--cysteine ligase activity.</text>
</comment>
<dbReference type="InterPro" id="IPR011793">
    <property type="entry name" value="YbdK"/>
</dbReference>
<proteinExistence type="inferred from homology"/>
<protein>
    <recommendedName>
        <fullName evidence="5">Putative glutamate--cysteine ligase 2</fullName>
        <ecNumber evidence="5">6.3.2.2</ecNumber>
    </recommendedName>
    <alternativeName>
        <fullName evidence="5">Gamma-glutamylcysteine synthetase 2</fullName>
        <shortName evidence="5">GCS 2</shortName>
        <shortName evidence="5">Gamma-GCS 2</shortName>
    </alternativeName>
</protein>
<dbReference type="PANTHER" id="PTHR36510:SF1">
    <property type="entry name" value="GLUTAMATE--CYSTEINE LIGASE 2-RELATED"/>
    <property type="match status" value="1"/>
</dbReference>
<dbReference type="EC" id="6.3.2.2" evidence="5"/>
<dbReference type="InParanoid" id="D6TP71"/>
<evidence type="ECO:0000313" key="7">
    <source>
        <dbReference type="Proteomes" id="UP000004508"/>
    </source>
</evidence>
<dbReference type="GO" id="GO:0042398">
    <property type="term" value="P:modified amino acid biosynthetic process"/>
    <property type="evidence" value="ECO:0007669"/>
    <property type="project" value="InterPro"/>
</dbReference>
<keyword evidence="7" id="KW-1185">Reference proteome</keyword>
<keyword evidence="2 5" id="KW-0547">Nucleotide-binding</keyword>
<dbReference type="STRING" id="485913.Krac_8759"/>
<name>D6TP71_KTERA</name>
<sequence>MHLMVFRYRVVDLDTSKLRKEPTMAHQFTLGVEEEFQMVDKHTGQLASHIHAIMDKSAPLLGEHIKAEMLQSAVELITNVCSDITTLRLDLQNLRTQLINLVESEGLALISSGTHPTAHWKDQERTHNPRYEELEEEYQDVGRSILIFGLHAHVGVESQEVAISLLNQLRTWIPHLLAISSNSPFWAGRHTGLKSYRSIVWKRFPRSGVPMLFNSYRDFDGYVQGLINTGCIDNGKRIWWDVRPHPFFNTVEFRIADMPATLEDTLAMTAFVQALVAKLSWMHKRNLTTHALPAHFIEENKWKASRYGLDAEYVDFVQQRRMTMRESIGETLDFVDDVLDDLGSRREINYLRTLLDDPRGTGADRQLAVYKETGSLYAVTHYLMRQVHESSSLNNHRSW</sequence>
<gene>
    <name evidence="6" type="ORF">Krac_8759</name>
</gene>
<dbReference type="Pfam" id="PF04107">
    <property type="entry name" value="GCS2"/>
    <property type="match status" value="1"/>
</dbReference>
<evidence type="ECO:0000313" key="6">
    <source>
        <dbReference type="EMBL" id="EFH87427.1"/>
    </source>
</evidence>
<comment type="similarity">
    <text evidence="5">Belongs to the glutamate--cysteine ligase type 2 family. YbdK subfamily.</text>
</comment>
<dbReference type="eggNOG" id="COG2170">
    <property type="taxonomic scope" value="Bacteria"/>
</dbReference>
<dbReference type="HAMAP" id="MF_01609">
    <property type="entry name" value="Glu_cys_ligase_2"/>
    <property type="match status" value="1"/>
</dbReference>
<keyword evidence="3 5" id="KW-0067">ATP-binding</keyword>
<dbReference type="AlphaFoldDB" id="D6TP71"/>
<evidence type="ECO:0000256" key="4">
    <source>
        <dbReference type="ARBA" id="ARBA00048819"/>
    </source>
</evidence>
<reference evidence="6 7" key="1">
    <citation type="journal article" date="2011" name="Stand. Genomic Sci.">
        <title>Non-contiguous finished genome sequence and contextual data of the filamentous soil bacterium Ktedonobacter racemifer type strain (SOSP1-21).</title>
        <authorList>
            <person name="Chang Y.J."/>
            <person name="Land M."/>
            <person name="Hauser L."/>
            <person name="Chertkov O."/>
            <person name="Del Rio T.G."/>
            <person name="Nolan M."/>
            <person name="Copeland A."/>
            <person name="Tice H."/>
            <person name="Cheng J.F."/>
            <person name="Lucas S."/>
            <person name="Han C."/>
            <person name="Goodwin L."/>
            <person name="Pitluck S."/>
            <person name="Ivanova N."/>
            <person name="Ovchinikova G."/>
            <person name="Pati A."/>
            <person name="Chen A."/>
            <person name="Palaniappan K."/>
            <person name="Mavromatis K."/>
            <person name="Liolios K."/>
            <person name="Brettin T."/>
            <person name="Fiebig A."/>
            <person name="Rohde M."/>
            <person name="Abt B."/>
            <person name="Goker M."/>
            <person name="Detter J.C."/>
            <person name="Woyke T."/>
            <person name="Bristow J."/>
            <person name="Eisen J.A."/>
            <person name="Markowitz V."/>
            <person name="Hugenholtz P."/>
            <person name="Kyrpides N.C."/>
            <person name="Klenk H.P."/>
            <person name="Lapidus A."/>
        </authorList>
    </citation>
    <scope>NUCLEOTIDE SEQUENCE [LARGE SCALE GENOMIC DNA]</scope>
    <source>
        <strain evidence="7">DSM 44963</strain>
    </source>
</reference>
<dbReference type="EMBL" id="ADVG01000002">
    <property type="protein sequence ID" value="EFH87427.1"/>
    <property type="molecule type" value="Genomic_DNA"/>
</dbReference>
<dbReference type="Gene3D" id="3.30.590.20">
    <property type="match status" value="1"/>
</dbReference>
<dbReference type="GO" id="GO:0005524">
    <property type="term" value="F:ATP binding"/>
    <property type="evidence" value="ECO:0007669"/>
    <property type="project" value="UniProtKB-KW"/>
</dbReference>
<evidence type="ECO:0000256" key="2">
    <source>
        <dbReference type="ARBA" id="ARBA00022741"/>
    </source>
</evidence>
<dbReference type="NCBIfam" id="NF010039">
    <property type="entry name" value="PRK13515.1"/>
    <property type="match status" value="1"/>
</dbReference>
<dbReference type="InterPro" id="IPR050141">
    <property type="entry name" value="GCL_type2/YbdK_subfam"/>
</dbReference>
<dbReference type="InterPro" id="IPR006336">
    <property type="entry name" value="GCS2"/>
</dbReference>
<dbReference type="InterPro" id="IPR014746">
    <property type="entry name" value="Gln_synth/guanido_kin_cat_dom"/>
</dbReference>
<dbReference type="NCBIfam" id="TIGR02050">
    <property type="entry name" value="gshA_cyan_rel"/>
    <property type="match status" value="1"/>
</dbReference>
<accession>D6TP71</accession>
<comment type="caution">
    <text evidence="6">The sequence shown here is derived from an EMBL/GenBank/DDBJ whole genome shotgun (WGS) entry which is preliminary data.</text>
</comment>
<dbReference type="GO" id="GO:0004357">
    <property type="term" value="F:glutamate-cysteine ligase activity"/>
    <property type="evidence" value="ECO:0007669"/>
    <property type="project" value="UniProtKB-EC"/>
</dbReference>
<dbReference type="Proteomes" id="UP000004508">
    <property type="component" value="Unassembled WGS sequence"/>
</dbReference>
<dbReference type="PANTHER" id="PTHR36510">
    <property type="entry name" value="GLUTAMATE--CYSTEINE LIGASE 2-RELATED"/>
    <property type="match status" value="1"/>
</dbReference>